<evidence type="ECO:0000256" key="5">
    <source>
        <dbReference type="SAM" id="MobiDB-lite"/>
    </source>
</evidence>
<evidence type="ECO:0000256" key="2">
    <source>
        <dbReference type="ARBA" id="ARBA00022670"/>
    </source>
</evidence>
<dbReference type="PROSITE" id="PS50106">
    <property type="entry name" value="PDZ"/>
    <property type="match status" value="1"/>
</dbReference>
<dbReference type="PANTHER" id="PTHR43343">
    <property type="entry name" value="PEPTIDASE S12"/>
    <property type="match status" value="1"/>
</dbReference>
<feature type="transmembrane region" description="Helical" evidence="6">
    <location>
        <begin position="23"/>
        <end position="42"/>
    </location>
</feature>
<dbReference type="SMART" id="SM00228">
    <property type="entry name" value="PDZ"/>
    <property type="match status" value="1"/>
</dbReference>
<evidence type="ECO:0000256" key="1">
    <source>
        <dbReference type="ARBA" id="ARBA00010541"/>
    </source>
</evidence>
<dbReference type="Pfam" id="PF13180">
    <property type="entry name" value="PDZ_2"/>
    <property type="match status" value="1"/>
</dbReference>
<dbReference type="STRING" id="1471761.B0W44_17540"/>
<dbReference type="KEGG" id="ntr:B0W44_17540"/>
<dbReference type="Gene3D" id="2.30.42.10">
    <property type="match status" value="1"/>
</dbReference>
<keyword evidence="6" id="KW-0472">Membrane</keyword>
<dbReference type="GO" id="GO:0004252">
    <property type="term" value="F:serine-type endopeptidase activity"/>
    <property type="evidence" value="ECO:0007669"/>
    <property type="project" value="InterPro"/>
</dbReference>
<name>A0A1U9KBA4_9BACL</name>
<dbReference type="Proteomes" id="UP000188603">
    <property type="component" value="Chromosome"/>
</dbReference>
<protein>
    <recommendedName>
        <fullName evidence="7">PDZ domain-containing protein</fullName>
    </recommendedName>
</protein>
<dbReference type="Gene3D" id="2.40.10.10">
    <property type="entry name" value="Trypsin-like serine proteases"/>
    <property type="match status" value="2"/>
</dbReference>
<gene>
    <name evidence="8" type="ORF">B0W44_17540</name>
</gene>
<comment type="similarity">
    <text evidence="1">Belongs to the peptidase S1C family.</text>
</comment>
<keyword evidence="2" id="KW-0645">Protease</keyword>
<dbReference type="SUPFAM" id="SSF50494">
    <property type="entry name" value="Trypsin-like serine proteases"/>
    <property type="match status" value="1"/>
</dbReference>
<accession>A0A1U9KBA4</accession>
<proteinExistence type="inferred from homology"/>
<dbReference type="Pfam" id="PF13365">
    <property type="entry name" value="Trypsin_2"/>
    <property type="match status" value="1"/>
</dbReference>
<dbReference type="PRINTS" id="PR00834">
    <property type="entry name" value="PROTEASES2C"/>
</dbReference>
<evidence type="ECO:0000313" key="8">
    <source>
        <dbReference type="EMBL" id="AQS57273.1"/>
    </source>
</evidence>
<evidence type="ECO:0000256" key="6">
    <source>
        <dbReference type="SAM" id="Phobius"/>
    </source>
</evidence>
<organism evidence="8 9">
    <name type="scientific">Novibacillus thermophilus</name>
    <dbReference type="NCBI Taxonomy" id="1471761"/>
    <lineage>
        <taxon>Bacteria</taxon>
        <taxon>Bacillati</taxon>
        <taxon>Bacillota</taxon>
        <taxon>Bacilli</taxon>
        <taxon>Bacillales</taxon>
        <taxon>Thermoactinomycetaceae</taxon>
        <taxon>Novibacillus</taxon>
    </lineage>
</organism>
<keyword evidence="9" id="KW-1185">Reference proteome</keyword>
<feature type="region of interest" description="Disordered" evidence="5">
    <location>
        <begin position="53"/>
        <end position="73"/>
    </location>
</feature>
<feature type="domain" description="PDZ" evidence="7">
    <location>
        <begin position="329"/>
        <end position="388"/>
    </location>
</feature>
<dbReference type="InterPro" id="IPR009003">
    <property type="entry name" value="Peptidase_S1_PA"/>
</dbReference>
<dbReference type="PANTHER" id="PTHR43343:SF3">
    <property type="entry name" value="PROTEASE DO-LIKE 8, CHLOROPLASTIC"/>
    <property type="match status" value="1"/>
</dbReference>
<dbReference type="GO" id="GO:0006508">
    <property type="term" value="P:proteolysis"/>
    <property type="evidence" value="ECO:0007669"/>
    <property type="project" value="UniProtKB-KW"/>
</dbReference>
<dbReference type="InterPro" id="IPR001940">
    <property type="entry name" value="Peptidase_S1C"/>
</dbReference>
<dbReference type="RefSeq" id="WP_077721143.1">
    <property type="nucleotide sequence ID" value="NZ_CP019699.1"/>
</dbReference>
<keyword evidence="6" id="KW-1133">Transmembrane helix</keyword>
<dbReference type="InterPro" id="IPR001478">
    <property type="entry name" value="PDZ"/>
</dbReference>
<keyword evidence="6" id="KW-0812">Transmembrane</keyword>
<reference evidence="8 9" key="1">
    <citation type="journal article" date="2015" name="Int. J. Syst. Evol. Microbiol.">
        <title>Novibacillus thermophilus gen. nov., sp. nov., a Gram-staining-negative and moderately thermophilic member of the family Thermoactinomycetaceae.</title>
        <authorList>
            <person name="Yang G."/>
            <person name="Chen J."/>
            <person name="Zhou S."/>
        </authorList>
    </citation>
    <scope>NUCLEOTIDE SEQUENCE [LARGE SCALE GENOMIC DNA]</scope>
    <source>
        <strain evidence="8 9">SG-1</strain>
    </source>
</reference>
<keyword evidence="3" id="KW-0378">Hydrolase</keyword>
<keyword evidence="4" id="KW-0720">Serine protease</keyword>
<dbReference type="AlphaFoldDB" id="A0A1U9KBA4"/>
<evidence type="ECO:0000259" key="7">
    <source>
        <dbReference type="PROSITE" id="PS50106"/>
    </source>
</evidence>
<evidence type="ECO:0000256" key="4">
    <source>
        <dbReference type="ARBA" id="ARBA00022825"/>
    </source>
</evidence>
<dbReference type="InterPro" id="IPR036034">
    <property type="entry name" value="PDZ_sf"/>
</dbReference>
<evidence type="ECO:0000256" key="3">
    <source>
        <dbReference type="ARBA" id="ARBA00022801"/>
    </source>
</evidence>
<dbReference type="OrthoDB" id="9758917at2"/>
<evidence type="ECO:0000313" key="9">
    <source>
        <dbReference type="Proteomes" id="UP000188603"/>
    </source>
</evidence>
<dbReference type="SUPFAM" id="SSF50156">
    <property type="entry name" value="PDZ domain-like"/>
    <property type="match status" value="1"/>
</dbReference>
<dbReference type="InterPro" id="IPR051201">
    <property type="entry name" value="Chloro_Bact_Ser_Proteases"/>
</dbReference>
<dbReference type="EMBL" id="CP019699">
    <property type="protein sequence ID" value="AQS57273.1"/>
    <property type="molecule type" value="Genomic_DNA"/>
</dbReference>
<dbReference type="InterPro" id="IPR043504">
    <property type="entry name" value="Peptidase_S1_PA_chymotrypsin"/>
</dbReference>
<sequence length="406" mass="43378">MGYYDDYSDESRREGKRQSKRGSYIWTSLISAVIGGMLVLLATPTLMANGLMPGSAMEDENGDGENETKIGSTETVSVDVESNIVDAVEKVRPAVVGVVNLTKNVDPWTQDVQTVQQGTGSGVIIEKIGDKARVVTNDHVVAGAEEIEVVMSDGEHVSAELLGSDEITDLAVLEIDASKVQAVAEFGDSSKLRAGEPAIAIGNPLGLELSQSVTTGVISATDRSIQVNESTSVHVLQTDAAINPGNSGGPLVNVAGQVIGINSLKIAQQGVEGLGFAIPSNDAKPIIKDLIENGRVIRPYMGIIHVDLEAISIHDRKRVLNLPDDVTKGVLVYRIERGGPAYEGGLRQNDVIVAVDGETIEKPAELQRYLYTKKDVGDAMSLTFYREGKKQTIEMTLGETPLDLTR</sequence>